<evidence type="ECO:0000256" key="12">
    <source>
        <dbReference type="RuleBase" id="RU362081"/>
    </source>
</evidence>
<feature type="domain" description="P-type ATPase A" evidence="13">
    <location>
        <begin position="125"/>
        <end position="218"/>
    </location>
</feature>
<dbReference type="InterPro" id="IPR051014">
    <property type="entry name" value="Cation_Transport_ATPase_IB"/>
</dbReference>
<dbReference type="OrthoDB" id="9813266at2"/>
<evidence type="ECO:0000256" key="4">
    <source>
        <dbReference type="ARBA" id="ARBA00022692"/>
    </source>
</evidence>
<dbReference type="EMBL" id="AZFQ01000010">
    <property type="protein sequence ID" value="KRM00354.1"/>
    <property type="molecule type" value="Genomic_DNA"/>
</dbReference>
<evidence type="ECO:0000256" key="6">
    <source>
        <dbReference type="ARBA" id="ARBA00022967"/>
    </source>
</evidence>
<feature type="transmembrane region" description="Helical" evidence="12">
    <location>
        <begin position="258"/>
        <end position="284"/>
    </location>
</feature>
<dbReference type="InterPro" id="IPR018303">
    <property type="entry name" value="ATPase_P-typ_P_site"/>
</dbReference>
<evidence type="ECO:0000256" key="9">
    <source>
        <dbReference type="ARBA" id="ARBA00023136"/>
    </source>
</evidence>
<dbReference type="EC" id="7.2.2.21" evidence="10"/>
<keyword evidence="3" id="KW-0104">Cadmium</keyword>
<dbReference type="SFLD" id="SFLDF00027">
    <property type="entry name" value="p-type_atpase"/>
    <property type="match status" value="1"/>
</dbReference>
<comment type="similarity">
    <text evidence="2 12">Belongs to the cation transport ATPase (P-type) (TC 3.A.3) family. Type IB subfamily.</text>
</comment>
<evidence type="ECO:0000256" key="10">
    <source>
        <dbReference type="ARBA" id="ARBA00039103"/>
    </source>
</evidence>
<dbReference type="GO" id="GO:0005524">
    <property type="term" value="F:ATP binding"/>
    <property type="evidence" value="ECO:0007669"/>
    <property type="project" value="UniProtKB-UniRule"/>
</dbReference>
<dbReference type="PRINTS" id="PR00119">
    <property type="entry name" value="CATATPASE"/>
</dbReference>
<dbReference type="Proteomes" id="UP000051166">
    <property type="component" value="Unassembled WGS sequence"/>
</dbReference>
<dbReference type="GeneID" id="98307059"/>
<dbReference type="SUPFAM" id="SSF81653">
    <property type="entry name" value="Calcium ATPase, transduction domain A"/>
    <property type="match status" value="1"/>
</dbReference>
<dbReference type="InterPro" id="IPR059000">
    <property type="entry name" value="ATPase_P-type_domA"/>
</dbReference>
<dbReference type="GO" id="GO:0016887">
    <property type="term" value="F:ATP hydrolysis activity"/>
    <property type="evidence" value="ECO:0007669"/>
    <property type="project" value="InterPro"/>
</dbReference>
<dbReference type="AlphaFoldDB" id="A0A0R1V3Z1"/>
<feature type="transmembrane region" description="Helical" evidence="12">
    <location>
        <begin position="234"/>
        <end position="252"/>
    </location>
</feature>
<comment type="subcellular location">
    <subcellularLocation>
        <location evidence="1">Cell membrane</location>
        <topology evidence="1">Multi-pass membrane protein</topology>
    </subcellularLocation>
</comment>
<feature type="transmembrane region" description="Helical" evidence="12">
    <location>
        <begin position="590"/>
        <end position="612"/>
    </location>
</feature>
<dbReference type="PANTHER" id="PTHR48085">
    <property type="entry name" value="CADMIUM/ZINC-TRANSPORTING ATPASE HMA2-RELATED"/>
    <property type="match status" value="1"/>
</dbReference>
<keyword evidence="12" id="KW-1003">Cell membrane</keyword>
<keyword evidence="15" id="KW-1185">Reference proteome</keyword>
<evidence type="ECO:0000256" key="8">
    <source>
        <dbReference type="ARBA" id="ARBA00023065"/>
    </source>
</evidence>
<dbReference type="SFLD" id="SFLDS00003">
    <property type="entry name" value="Haloacid_Dehalogenase"/>
    <property type="match status" value="1"/>
</dbReference>
<dbReference type="PROSITE" id="PS01229">
    <property type="entry name" value="COF_2"/>
    <property type="match status" value="1"/>
</dbReference>
<keyword evidence="8" id="KW-0813">Transport</keyword>
<dbReference type="STRING" id="1423801.FD50_GL001229"/>
<dbReference type="PROSITE" id="PS00154">
    <property type="entry name" value="ATPASE_E1_E2"/>
    <property type="match status" value="1"/>
</dbReference>
<dbReference type="CDD" id="cd02079">
    <property type="entry name" value="P-type_ATPase_HM"/>
    <property type="match status" value="1"/>
</dbReference>
<dbReference type="SUPFAM" id="SSF56784">
    <property type="entry name" value="HAD-like"/>
    <property type="match status" value="1"/>
</dbReference>
<evidence type="ECO:0000256" key="11">
    <source>
        <dbReference type="ARBA" id="ARBA00049338"/>
    </source>
</evidence>
<evidence type="ECO:0000256" key="1">
    <source>
        <dbReference type="ARBA" id="ARBA00004651"/>
    </source>
</evidence>
<dbReference type="Gene3D" id="2.70.150.10">
    <property type="entry name" value="Calcium-transporting ATPase, cytoplasmic transduction domain A"/>
    <property type="match status" value="1"/>
</dbReference>
<dbReference type="InterPro" id="IPR023298">
    <property type="entry name" value="ATPase_P-typ_TM_dom_sf"/>
</dbReference>
<dbReference type="PANTHER" id="PTHR48085:SF5">
    <property type="entry name" value="CADMIUM_ZINC-TRANSPORTING ATPASE HMA4-RELATED"/>
    <property type="match status" value="1"/>
</dbReference>
<evidence type="ECO:0000313" key="15">
    <source>
        <dbReference type="Proteomes" id="UP000051166"/>
    </source>
</evidence>
<dbReference type="NCBIfam" id="TIGR01494">
    <property type="entry name" value="ATPase_P-type"/>
    <property type="match status" value="1"/>
</dbReference>
<organism evidence="14 15">
    <name type="scientific">Liquorilactobacillus satsumensis DSM 16230 = JCM 12392</name>
    <dbReference type="NCBI Taxonomy" id="1423801"/>
    <lineage>
        <taxon>Bacteria</taxon>
        <taxon>Bacillati</taxon>
        <taxon>Bacillota</taxon>
        <taxon>Bacilli</taxon>
        <taxon>Lactobacillales</taxon>
        <taxon>Lactobacillaceae</taxon>
        <taxon>Liquorilactobacillus</taxon>
    </lineage>
</organism>
<feature type="transmembrane region" description="Helical" evidence="12">
    <location>
        <begin position="564"/>
        <end position="584"/>
    </location>
</feature>
<name>A0A0R1V3Z1_9LACO</name>
<dbReference type="InterPro" id="IPR036412">
    <property type="entry name" value="HAD-like_sf"/>
</dbReference>
<dbReference type="Gene3D" id="3.40.1110.10">
    <property type="entry name" value="Calcium-transporting ATPase, cytoplasmic domain N"/>
    <property type="match status" value="1"/>
</dbReference>
<dbReference type="FunFam" id="2.70.150.10:FF:000002">
    <property type="entry name" value="Copper-transporting ATPase 1, putative"/>
    <property type="match status" value="1"/>
</dbReference>
<accession>A0A0R1V3Z1</accession>
<sequence length="618" mass="66377">MQKYILAHKKELTVINGSLLLLALLDHFFLTQGKIVPFALILSGIVGVLPIAIQAYQSLKVKIVSIDVLVTIAVFGAFFVQSYEEAAVVTFLFLAGHFLEQATLSKTRKAIKALTEMAPEVSLKKNQADQFEEVPIDEVHEGDILLVKTGGKVPVDGKVLTGSGYVNEASITGESKTANKQIGSAVYAGTILENGTFQLQAERVGEDSAFGKIIELVEEAQDSKSSAERFIDKFSKYYTPVVLLLAIIVGLITKDIELAVTVLVLGCPGALVIGIPVSNVAGIGNGAKHGILLKGSETIQDFSKVDTMVFDKTGTLTVGAPRVNKVISNPEINENKAISTLVSIEAESDHPLAQAVVKTYPDTLKYPVTQTQVIKGGGITATVNGNKVTLGNLQLIKTNKIKLRPEEIAQSKGLEAEGNSLIFMAINNQLALILGIKDQLRPNVKNELASLKKLGVKNLVLLSGDNQGTVDQIAQQLSLTEAKGNMLPEDKAMYIKKLQEEGKNVTFVGDGVNDSPSLATANTGIAMGNGTDVAIETSDIVLLNSDFSRLAPALRLVKSTRHNMLQNIVIAVGVVLFLLSSLLFSNWINMGIGMFVHEASIIVVILNALRLLNHRLKR</sequence>
<keyword evidence="12" id="KW-0547">Nucleotide-binding</keyword>
<feature type="transmembrane region" description="Helical" evidence="12">
    <location>
        <begin position="35"/>
        <end position="56"/>
    </location>
</feature>
<protein>
    <recommendedName>
        <fullName evidence="10">Cd(2+)-exporting ATPase</fullName>
        <ecNumber evidence="10">7.2.2.21</ecNumber>
    </recommendedName>
</protein>
<keyword evidence="8" id="KW-0406">Ion transport</keyword>
<evidence type="ECO:0000256" key="5">
    <source>
        <dbReference type="ARBA" id="ARBA00022723"/>
    </source>
</evidence>
<dbReference type="GO" id="GO:0005886">
    <property type="term" value="C:plasma membrane"/>
    <property type="evidence" value="ECO:0007669"/>
    <property type="project" value="UniProtKB-SubCell"/>
</dbReference>
<reference evidence="14 15" key="1">
    <citation type="journal article" date="2015" name="Genome Announc.">
        <title>Expanding the biotechnology potential of lactobacilli through comparative genomics of 213 strains and associated genera.</title>
        <authorList>
            <person name="Sun Z."/>
            <person name="Harris H.M."/>
            <person name="McCann A."/>
            <person name="Guo C."/>
            <person name="Argimon S."/>
            <person name="Zhang W."/>
            <person name="Yang X."/>
            <person name="Jeffery I.B."/>
            <person name="Cooney J.C."/>
            <person name="Kagawa T.F."/>
            <person name="Liu W."/>
            <person name="Song Y."/>
            <person name="Salvetti E."/>
            <person name="Wrobel A."/>
            <person name="Rasinkangas P."/>
            <person name="Parkhill J."/>
            <person name="Rea M.C."/>
            <person name="O'Sullivan O."/>
            <person name="Ritari J."/>
            <person name="Douillard F.P."/>
            <person name="Paul Ross R."/>
            <person name="Yang R."/>
            <person name="Briner A.E."/>
            <person name="Felis G.E."/>
            <person name="de Vos W.M."/>
            <person name="Barrangou R."/>
            <person name="Klaenhammer T.R."/>
            <person name="Caufield P.W."/>
            <person name="Cui Y."/>
            <person name="Zhang H."/>
            <person name="O'Toole P.W."/>
        </authorList>
    </citation>
    <scope>NUCLEOTIDE SEQUENCE [LARGE SCALE GENOMIC DNA]</scope>
    <source>
        <strain evidence="14 15">DSM 16230</strain>
    </source>
</reference>
<gene>
    <name evidence="14" type="ORF">FD50_GL001229</name>
</gene>
<dbReference type="InterPro" id="IPR044492">
    <property type="entry name" value="P_typ_ATPase_HD_dom"/>
</dbReference>
<dbReference type="GO" id="GO:0046872">
    <property type="term" value="F:metal ion binding"/>
    <property type="evidence" value="ECO:0007669"/>
    <property type="project" value="UniProtKB-KW"/>
</dbReference>
<dbReference type="RefSeq" id="WP_056959510.1">
    <property type="nucleotide sequence ID" value="NZ_AZFQ01000010.1"/>
</dbReference>
<dbReference type="InterPro" id="IPR023299">
    <property type="entry name" value="ATPase_P-typ_cyto_dom_N"/>
</dbReference>
<evidence type="ECO:0000313" key="14">
    <source>
        <dbReference type="EMBL" id="KRM00354.1"/>
    </source>
</evidence>
<dbReference type="InterPro" id="IPR027256">
    <property type="entry name" value="P-typ_ATPase_IB"/>
</dbReference>
<dbReference type="PRINTS" id="PR00943">
    <property type="entry name" value="CUATPASE"/>
</dbReference>
<evidence type="ECO:0000256" key="2">
    <source>
        <dbReference type="ARBA" id="ARBA00006024"/>
    </source>
</evidence>
<dbReference type="Gene3D" id="3.40.50.1000">
    <property type="entry name" value="HAD superfamily/HAD-like"/>
    <property type="match status" value="1"/>
</dbReference>
<dbReference type="InterPro" id="IPR023214">
    <property type="entry name" value="HAD_sf"/>
</dbReference>
<keyword evidence="4 12" id="KW-0812">Transmembrane</keyword>
<comment type="caution">
    <text evidence="14">The sequence shown here is derived from an EMBL/GenBank/DDBJ whole genome shotgun (WGS) entry which is preliminary data.</text>
</comment>
<dbReference type="PATRIC" id="fig|1423801.4.peg.1253"/>
<comment type="catalytic activity">
    <reaction evidence="11">
        <text>Cd(2+)(in) + ATP + H2O = Cd(2+)(out) + ADP + phosphate + H(+)</text>
        <dbReference type="Rhea" id="RHEA:12132"/>
        <dbReference type="ChEBI" id="CHEBI:15377"/>
        <dbReference type="ChEBI" id="CHEBI:15378"/>
        <dbReference type="ChEBI" id="CHEBI:30616"/>
        <dbReference type="ChEBI" id="CHEBI:43474"/>
        <dbReference type="ChEBI" id="CHEBI:48775"/>
        <dbReference type="ChEBI" id="CHEBI:456216"/>
        <dbReference type="EC" id="7.2.2.21"/>
    </reaction>
</comment>
<evidence type="ECO:0000256" key="7">
    <source>
        <dbReference type="ARBA" id="ARBA00022989"/>
    </source>
</evidence>
<evidence type="ECO:0000259" key="13">
    <source>
        <dbReference type="Pfam" id="PF00122"/>
    </source>
</evidence>
<keyword evidence="12" id="KW-0067">ATP-binding</keyword>
<evidence type="ECO:0000256" key="3">
    <source>
        <dbReference type="ARBA" id="ARBA00022539"/>
    </source>
</evidence>
<dbReference type="SUPFAM" id="SSF81665">
    <property type="entry name" value="Calcium ATPase, transmembrane domain M"/>
    <property type="match status" value="1"/>
</dbReference>
<proteinExistence type="inferred from homology"/>
<keyword evidence="6" id="KW-1278">Translocase</keyword>
<keyword evidence="7 12" id="KW-1133">Transmembrane helix</keyword>
<dbReference type="InterPro" id="IPR001757">
    <property type="entry name" value="P_typ_ATPase"/>
</dbReference>
<dbReference type="GO" id="GO:0008551">
    <property type="term" value="F:P-type cadmium transporter activity"/>
    <property type="evidence" value="ECO:0007669"/>
    <property type="project" value="UniProtKB-EC"/>
</dbReference>
<dbReference type="NCBIfam" id="TIGR01511">
    <property type="entry name" value="ATPase-IB1_Cu"/>
    <property type="match status" value="1"/>
</dbReference>
<dbReference type="InterPro" id="IPR008250">
    <property type="entry name" value="ATPase_P-typ_transduc_dom_A_sf"/>
</dbReference>
<dbReference type="Pfam" id="PF00122">
    <property type="entry name" value="E1-E2_ATPase"/>
    <property type="match status" value="1"/>
</dbReference>
<dbReference type="SFLD" id="SFLDG00002">
    <property type="entry name" value="C1.7:_P-type_atpase_like"/>
    <property type="match status" value="1"/>
</dbReference>
<dbReference type="NCBIfam" id="TIGR01525">
    <property type="entry name" value="ATPase-IB_hvy"/>
    <property type="match status" value="1"/>
</dbReference>
<dbReference type="Pfam" id="PF00702">
    <property type="entry name" value="Hydrolase"/>
    <property type="match status" value="1"/>
</dbReference>
<keyword evidence="5 12" id="KW-0479">Metal-binding</keyword>
<feature type="transmembrane region" description="Helical" evidence="12">
    <location>
        <begin position="86"/>
        <end position="104"/>
    </location>
</feature>
<keyword evidence="9 12" id="KW-0472">Membrane</keyword>